<dbReference type="EMBL" id="PUFL01000074">
    <property type="protein sequence ID" value="TDG89863.1"/>
    <property type="molecule type" value="Genomic_DNA"/>
</dbReference>
<dbReference type="Proteomes" id="UP000294668">
    <property type="component" value="Unassembled WGS sequence"/>
</dbReference>
<evidence type="ECO:0000259" key="1">
    <source>
        <dbReference type="SMART" id="SM00382"/>
    </source>
</evidence>
<dbReference type="Gene3D" id="3.40.50.300">
    <property type="entry name" value="P-loop containing nucleotide triphosphate hydrolases"/>
    <property type="match status" value="1"/>
</dbReference>
<dbReference type="SUPFAM" id="SSF52540">
    <property type="entry name" value="P-loop containing nucleoside triphosphate hydrolases"/>
    <property type="match status" value="1"/>
</dbReference>
<dbReference type="InterPro" id="IPR003395">
    <property type="entry name" value="RecF/RecN/SMC_N"/>
</dbReference>
<dbReference type="InterPro" id="IPR027417">
    <property type="entry name" value="P-loop_NTPase"/>
</dbReference>
<accession>A0AB38JTR9</accession>
<dbReference type="SUPFAM" id="SSF89550">
    <property type="entry name" value="PHP domain-like"/>
    <property type="match status" value="1"/>
</dbReference>
<dbReference type="InterPro" id="IPR016195">
    <property type="entry name" value="Pol/histidinol_Pase-like"/>
</dbReference>
<dbReference type="RefSeq" id="WP_170174655.1">
    <property type="nucleotide sequence ID" value="NZ_PUFL01000074.1"/>
</dbReference>
<organism evidence="2 3">
    <name type="scientific">Lentilactobacillus parakefiri</name>
    <dbReference type="NCBI Taxonomy" id="152332"/>
    <lineage>
        <taxon>Bacteria</taxon>
        <taxon>Bacillati</taxon>
        <taxon>Bacillota</taxon>
        <taxon>Bacilli</taxon>
        <taxon>Lactobacillales</taxon>
        <taxon>Lactobacillaceae</taxon>
        <taxon>Lentilactobacillus</taxon>
    </lineage>
</organism>
<sequence length="676" mass="77979">MVKKIDFHIHTLPKSNNKDEQFDFSLEWLKKYLQEAKLDAIAITNHNSFSRENFNLINTEVSSVRVFPGMELDLVYGHTNLVYPNEEKYLDELENASEQMKSFEKDSKLTIKDFLKYFPSYMDSIMIFETGKSKSMRVPEELSGVTAVGGVSNSLKFQKVWQDNHIVPVLFSDSHATENGRDTSRSDINRLVGKNTFLQVDDTLFKHIKNALSSRDNVNIFKNNVHSTFTVNGLQVSNGLNLIIGHRGSGKTHFLDTIEKEYPEDIYRISQFESTKQDDFLKHEQSERENHALATWCDQNSLKINEIKDYVNSSQLKSVSDYLKELNQYATDFVKSKSKSKIKLFSQSNFDIPNLDWIEEILRSIKKIWSSNQLWAYIDNSQIYKNNLCNLYSAIRVKYLKQMKLRSIYIAVNKSLTSIKDFVSHQTGQRTLPEFDFLTKMRRIVQEEKINEWMSSFQPLDIANKNLLGYKIITTIAPYKSASEFKDITKTKVAVADIIDKYKKKKFTDYLIALSEKNLFVPKDIVNYLFYRKTKILNENGMEASGGQAVALALTLSLEDSTSKDIILIDEPEASLDNDFIKNKLVPTIKKLGKEKTVFVVTHNSTLGSMLLPDYLILTKCEQKKFEIFSGDYSSKELTNLVGKKYNSFDSFLDAMEAGEDAFSEKKEHYEYLKNQ</sequence>
<feature type="domain" description="AAA+ ATPase" evidence="1">
    <location>
        <begin position="237"/>
        <end position="632"/>
    </location>
</feature>
<name>A0AB38JTR9_9LACO</name>
<gene>
    <name evidence="2" type="ORF">C5L28_002218</name>
</gene>
<dbReference type="CDD" id="cd00267">
    <property type="entry name" value="ABC_ATPase"/>
    <property type="match status" value="1"/>
</dbReference>
<comment type="caution">
    <text evidence="2">The sequence shown here is derived from an EMBL/GenBank/DDBJ whole genome shotgun (WGS) entry which is preliminary data.</text>
</comment>
<dbReference type="Pfam" id="PF02463">
    <property type="entry name" value="SMC_N"/>
    <property type="match status" value="1"/>
</dbReference>
<evidence type="ECO:0000313" key="2">
    <source>
        <dbReference type="EMBL" id="TDG89863.1"/>
    </source>
</evidence>
<reference evidence="2 3" key="1">
    <citation type="journal article" date="2019" name="Appl. Microbiol. Biotechnol.">
        <title>Uncovering carbohydrate metabolism through a genotype-phenotype association study of 56 lactic acid bacteria genomes.</title>
        <authorList>
            <person name="Buron-Moles G."/>
            <person name="Chailyan A."/>
            <person name="Dolejs I."/>
            <person name="Forster J."/>
            <person name="Miks M.H."/>
        </authorList>
    </citation>
    <scope>NUCLEOTIDE SEQUENCE [LARGE SCALE GENOMIC DNA]</scope>
    <source>
        <strain evidence="2 3">DSM 10551</strain>
    </source>
</reference>
<evidence type="ECO:0000313" key="3">
    <source>
        <dbReference type="Proteomes" id="UP000294668"/>
    </source>
</evidence>
<dbReference type="Gene3D" id="3.20.20.140">
    <property type="entry name" value="Metal-dependent hydrolases"/>
    <property type="match status" value="1"/>
</dbReference>
<dbReference type="InterPro" id="IPR003593">
    <property type="entry name" value="AAA+_ATPase"/>
</dbReference>
<dbReference type="SMART" id="SM00382">
    <property type="entry name" value="AAA"/>
    <property type="match status" value="1"/>
</dbReference>
<protein>
    <recommendedName>
        <fullName evidence="1">AAA+ ATPase domain-containing protein</fullName>
    </recommendedName>
</protein>
<keyword evidence="3" id="KW-1185">Reference proteome</keyword>
<proteinExistence type="predicted"/>
<dbReference type="AlphaFoldDB" id="A0AB38JTR9"/>